<gene>
    <name evidence="2" type="ORF">AXF42_Ash009085</name>
</gene>
<reference evidence="2 3" key="1">
    <citation type="journal article" date="2017" name="Nature">
        <title>The Apostasia genome and the evolution of orchids.</title>
        <authorList>
            <person name="Zhang G.Q."/>
            <person name="Liu K.W."/>
            <person name="Li Z."/>
            <person name="Lohaus R."/>
            <person name="Hsiao Y.Y."/>
            <person name="Niu S.C."/>
            <person name="Wang J.Y."/>
            <person name="Lin Y.C."/>
            <person name="Xu Q."/>
            <person name="Chen L.J."/>
            <person name="Yoshida K."/>
            <person name="Fujiwara S."/>
            <person name="Wang Z.W."/>
            <person name="Zhang Y.Q."/>
            <person name="Mitsuda N."/>
            <person name="Wang M."/>
            <person name="Liu G.H."/>
            <person name="Pecoraro L."/>
            <person name="Huang H.X."/>
            <person name="Xiao X.J."/>
            <person name="Lin M."/>
            <person name="Wu X.Y."/>
            <person name="Wu W.L."/>
            <person name="Chen Y.Y."/>
            <person name="Chang S.B."/>
            <person name="Sakamoto S."/>
            <person name="Ohme-Takagi M."/>
            <person name="Yagi M."/>
            <person name="Zeng S.J."/>
            <person name="Shen C.Y."/>
            <person name="Yeh C.M."/>
            <person name="Luo Y.B."/>
            <person name="Tsai W.C."/>
            <person name="Van de Peer Y."/>
            <person name="Liu Z.J."/>
        </authorList>
    </citation>
    <scope>NUCLEOTIDE SEQUENCE [LARGE SCALE GENOMIC DNA]</scope>
    <source>
        <strain evidence="3">cv. Shenzhen</strain>
        <tissue evidence="2">Stem</tissue>
    </source>
</reference>
<evidence type="ECO:0000256" key="1">
    <source>
        <dbReference type="SAM" id="MobiDB-lite"/>
    </source>
</evidence>
<keyword evidence="3" id="KW-1185">Reference proteome</keyword>
<feature type="region of interest" description="Disordered" evidence="1">
    <location>
        <begin position="152"/>
        <end position="180"/>
    </location>
</feature>
<protein>
    <submittedName>
        <fullName evidence="2">Uncharacterized protein</fullName>
    </submittedName>
</protein>
<feature type="region of interest" description="Disordered" evidence="1">
    <location>
        <begin position="38"/>
        <end position="57"/>
    </location>
</feature>
<sequence>MRDRNRPVYPWIIHQLYSEAEGIFVSSLAVRRSRSLPYSEGEVGQGTGDRSNRSAGSHCFGRGRLGRLLDAVRSAAARIGGVHLVWELQRDFSPEDGGIGVRIGDGPAEVSKRVINAEDPLKVLVEGFGQRMKEKGVGGARPLRRRRINASENEGEGVGGARPLRRRRINAHSAYNIKTT</sequence>
<evidence type="ECO:0000313" key="2">
    <source>
        <dbReference type="EMBL" id="PKA53589.1"/>
    </source>
</evidence>
<organism evidence="2 3">
    <name type="scientific">Apostasia shenzhenica</name>
    <dbReference type="NCBI Taxonomy" id="1088818"/>
    <lineage>
        <taxon>Eukaryota</taxon>
        <taxon>Viridiplantae</taxon>
        <taxon>Streptophyta</taxon>
        <taxon>Embryophyta</taxon>
        <taxon>Tracheophyta</taxon>
        <taxon>Spermatophyta</taxon>
        <taxon>Magnoliopsida</taxon>
        <taxon>Liliopsida</taxon>
        <taxon>Asparagales</taxon>
        <taxon>Orchidaceae</taxon>
        <taxon>Apostasioideae</taxon>
        <taxon>Apostasia</taxon>
    </lineage>
</organism>
<accession>A0A2I0ADG5</accession>
<evidence type="ECO:0000313" key="3">
    <source>
        <dbReference type="Proteomes" id="UP000236161"/>
    </source>
</evidence>
<name>A0A2I0ADG5_9ASPA</name>
<dbReference type="EMBL" id="KZ451993">
    <property type="protein sequence ID" value="PKA53589.1"/>
    <property type="molecule type" value="Genomic_DNA"/>
</dbReference>
<dbReference type="AlphaFoldDB" id="A0A2I0ADG5"/>
<proteinExistence type="predicted"/>
<dbReference type="Proteomes" id="UP000236161">
    <property type="component" value="Unassembled WGS sequence"/>
</dbReference>